<comment type="similarity">
    <text evidence="9">In the N-terminal section; belongs to the flavodoxin family.</text>
</comment>
<feature type="binding site" evidence="9">
    <location>
        <position position="553"/>
    </location>
    <ligand>
        <name>NADP(+)</name>
        <dbReference type="ChEBI" id="CHEBI:58349"/>
    </ligand>
</feature>
<comment type="caution">
    <text evidence="13">The sequence shown here is derived from an EMBL/GenBank/DDBJ whole genome shotgun (WGS) entry which is preliminary data.</text>
</comment>
<gene>
    <name evidence="9" type="primary">TAH18</name>
    <name evidence="13" type="ORF">D0866_06897</name>
</gene>
<comment type="catalytic activity">
    <reaction evidence="9">
        <text>2 oxidized [2Fe-2S]-[protein] + NADPH = 2 reduced [2Fe-2S]-[protein] + NADP(+) + H(+)</text>
        <dbReference type="Rhea" id="RHEA:67716"/>
        <dbReference type="Rhea" id="RHEA-COMP:17327"/>
        <dbReference type="Rhea" id="RHEA-COMP:17328"/>
        <dbReference type="ChEBI" id="CHEBI:15378"/>
        <dbReference type="ChEBI" id="CHEBI:33737"/>
        <dbReference type="ChEBI" id="CHEBI:33738"/>
        <dbReference type="ChEBI" id="CHEBI:57783"/>
        <dbReference type="ChEBI" id="CHEBI:58349"/>
    </reaction>
</comment>
<dbReference type="PANTHER" id="PTHR19384:SF10">
    <property type="entry name" value="NADPH-DEPENDENT DIFLAVIN OXIDOREDUCTASE 1"/>
    <property type="match status" value="1"/>
</dbReference>
<feature type="binding site" evidence="9">
    <location>
        <begin position="470"/>
        <end position="473"/>
    </location>
    <ligand>
        <name>FAD</name>
        <dbReference type="ChEBI" id="CHEBI:57692"/>
    </ligand>
</feature>
<sequence>MERAGPELLSTNGNHHGRIAVPVTPVQYDGFGNITWQSSVAQSYLAADTPGSLRSVQPQIKPRTALILYGSETGNAQDVADEIGDLTSRLHFDTTVLDFDSVSLRDIVKPTVLIFAISTTGQGEFPQNARRFWKTLLSSGLKVGVLRKVKFASFGLGDSSYPRFNVAHRMLHGRLVHLGAQAFCDRGEGNEQHPEGHSATLRTWTVVLKEKLLEAFPLDEGLQPIADDAFIEPKWKFEHAVTAPNGIGNESNGVVSLANQDKPSHSRNQSSPSNDLLPVKASYTADIQRNDRITAPDHFQDVRVLDLRLKQPYSYNPGAVAVVYPKNFPHDVQEFIDLMSWQDVADQPIKLIRTAEDTPGTPPSPSPLRHLELTSINLTIRWLLENVLDIMSIPRRSFFASLAHFAGTATEDEAYQKERLLELANPELIDELWDYTTRPKRTIVEVMMDFTTIKIPWQYVLNVLPMMKGRQFSIASGGKLKVDDEGSTKVQLLVAIADPPSPIIKWRRRHGVCTRYITTLEAGQQINIGLQQGYLDVKPSEVETPVVMIGPGTGLAPMRAMTWQRLAWAQELGLGQEGRKLEDDILIFGCRSEEADFFFKHEWDQLAKGEHLNVLTAFSRDKATPRKYVQDRIRDEGEAVHRALVEKEGKVYVSGSSGSMPKGVREALVDVLVKYGREGLTREEAEGYLDDMEKAGRYKQETW</sequence>
<evidence type="ECO:0000256" key="10">
    <source>
        <dbReference type="SAM" id="MobiDB-lite"/>
    </source>
</evidence>
<keyword evidence="6 9" id="KW-0274">FAD</keyword>
<dbReference type="GO" id="GO:0005829">
    <property type="term" value="C:cytosol"/>
    <property type="evidence" value="ECO:0007669"/>
    <property type="project" value="TreeGrafter"/>
</dbReference>
<feature type="binding site" evidence="9">
    <location>
        <begin position="118"/>
        <end position="121"/>
    </location>
    <ligand>
        <name>FMN</name>
        <dbReference type="ChEBI" id="CHEBI:58210"/>
    </ligand>
</feature>
<dbReference type="GO" id="GO:0016226">
    <property type="term" value="P:iron-sulfur cluster assembly"/>
    <property type="evidence" value="ECO:0007669"/>
    <property type="project" value="UniProtKB-UniRule"/>
</dbReference>
<dbReference type="EMBL" id="QWIM01000675">
    <property type="protein sequence ID" value="RMY32016.1"/>
    <property type="molecule type" value="Genomic_DNA"/>
</dbReference>
<dbReference type="Gene3D" id="2.40.30.10">
    <property type="entry name" value="Translation factors"/>
    <property type="match status" value="1"/>
</dbReference>
<comment type="similarity">
    <text evidence="9">Belongs to the NADPH-dependent diflavin oxidoreductase NDOR1 family.</text>
</comment>
<dbReference type="FunFam" id="3.40.50.80:FF:000030">
    <property type="entry name" value="NADPH-dependent diflavin oxidoreductase 1"/>
    <property type="match status" value="1"/>
</dbReference>
<keyword evidence="3 9" id="KW-0963">Cytoplasm</keyword>
<dbReference type="EC" id="1.18.1.-" evidence="9"/>
<feature type="domain" description="Flavodoxin-like" evidence="11">
    <location>
        <begin position="65"/>
        <end position="209"/>
    </location>
</feature>
<comment type="function">
    <text evidence="9">NADPH-dependent reductase which is a central component of the cytosolic iron-sulfur (Fe-S) protein assembly (CIA) machinery. Transfers electrons from NADPH via its FAD and FMN prosthetic groups to the [2Fe-2S] cluster of DRE2, another key component of the CIA machinery. In turn, this reduced cluster provides electrons for assembly of cytosolic iron-sulfur cluster proteins. Positively controls H(2)O(2)-induced cell death.</text>
</comment>
<proteinExistence type="inferred from homology"/>
<dbReference type="GO" id="GO:0050660">
    <property type="term" value="F:flavin adenine dinucleotide binding"/>
    <property type="evidence" value="ECO:0007669"/>
    <property type="project" value="UniProtKB-UniRule"/>
</dbReference>
<dbReference type="Gene3D" id="3.40.50.360">
    <property type="match status" value="1"/>
</dbReference>
<evidence type="ECO:0000256" key="1">
    <source>
        <dbReference type="ARBA" id="ARBA00001917"/>
    </source>
</evidence>
<dbReference type="PRINTS" id="PR00371">
    <property type="entry name" value="FPNCR"/>
</dbReference>
<reference evidence="13 14" key="1">
    <citation type="journal article" date="2018" name="BMC Genomics">
        <title>Genomic evidence for intraspecific hybridization in a clonal and extremely halotolerant yeast.</title>
        <authorList>
            <person name="Gostincar C."/>
            <person name="Stajich J.E."/>
            <person name="Zupancic J."/>
            <person name="Zalar P."/>
            <person name="Gunde-Cimerman N."/>
        </authorList>
    </citation>
    <scope>NUCLEOTIDE SEQUENCE [LARGE SCALE GENOMIC DNA]</scope>
    <source>
        <strain evidence="13 14">EXF-6651</strain>
    </source>
</reference>
<dbReference type="InterPro" id="IPR001433">
    <property type="entry name" value="OxRdtase_FAD/NAD-bd"/>
</dbReference>
<dbReference type="InterPro" id="IPR039261">
    <property type="entry name" value="FNR_nucleotide-bd"/>
</dbReference>
<dbReference type="Pfam" id="PF00667">
    <property type="entry name" value="FAD_binding_1"/>
    <property type="match status" value="1"/>
</dbReference>
<comment type="subcellular location">
    <subcellularLocation>
        <location evidence="9">Cytoplasm</location>
    </subcellularLocation>
    <subcellularLocation>
        <location evidence="9">Mitochondrion</location>
    </subcellularLocation>
    <text evidence="9">Relocalizes to mitochondria after H(2)O(2) exposure.</text>
</comment>
<dbReference type="VEuPathDB" id="FungiDB:BTJ68_14565"/>
<dbReference type="SUPFAM" id="SSF52218">
    <property type="entry name" value="Flavoproteins"/>
    <property type="match status" value="1"/>
</dbReference>
<feature type="binding site" evidence="9">
    <location>
        <begin position="156"/>
        <end position="165"/>
    </location>
    <ligand>
        <name>FMN</name>
        <dbReference type="ChEBI" id="CHEBI:58210"/>
    </ligand>
</feature>
<evidence type="ECO:0000256" key="3">
    <source>
        <dbReference type="ARBA" id="ARBA00022490"/>
    </source>
</evidence>
<feature type="compositionally biased region" description="Polar residues" evidence="10">
    <location>
        <begin position="248"/>
        <end position="274"/>
    </location>
</feature>
<dbReference type="InterPro" id="IPR029039">
    <property type="entry name" value="Flavoprotein-like_sf"/>
</dbReference>
<dbReference type="GO" id="GO:0016651">
    <property type="term" value="F:oxidoreductase activity, acting on NAD(P)H"/>
    <property type="evidence" value="ECO:0007669"/>
    <property type="project" value="UniProtKB-UniRule"/>
</dbReference>
<feature type="region of interest" description="Disordered" evidence="10">
    <location>
        <begin position="248"/>
        <end position="277"/>
    </location>
</feature>
<keyword evidence="4 9" id="KW-0285">Flavoprotein</keyword>
<dbReference type="GO" id="GO:0050661">
    <property type="term" value="F:NADP binding"/>
    <property type="evidence" value="ECO:0007669"/>
    <property type="project" value="UniProtKB-UniRule"/>
</dbReference>
<keyword evidence="9" id="KW-0496">Mitochondrion</keyword>
<comment type="caution">
    <text evidence="9">Lacks conserved residue(s) required for the propagation of feature annotation.</text>
</comment>
<dbReference type="InterPro" id="IPR017938">
    <property type="entry name" value="Riboflavin_synthase-like_b-brl"/>
</dbReference>
<evidence type="ECO:0000256" key="2">
    <source>
        <dbReference type="ARBA" id="ARBA00001974"/>
    </source>
</evidence>
<evidence type="ECO:0000313" key="13">
    <source>
        <dbReference type="EMBL" id="RMY32016.1"/>
    </source>
</evidence>
<feature type="binding site" evidence="9">
    <location>
        <begin position="511"/>
        <end position="514"/>
    </location>
    <ligand>
        <name>FAD</name>
        <dbReference type="ChEBI" id="CHEBI:57692"/>
    </ligand>
</feature>
<evidence type="ECO:0000256" key="7">
    <source>
        <dbReference type="ARBA" id="ARBA00022857"/>
    </source>
</evidence>
<feature type="binding site" evidence="9">
    <location>
        <begin position="619"/>
        <end position="620"/>
    </location>
    <ligand>
        <name>NADP(+)</name>
        <dbReference type="ChEBI" id="CHEBI:58349"/>
    </ligand>
</feature>
<dbReference type="InterPro" id="IPR008254">
    <property type="entry name" value="Flavodoxin/NO_synth"/>
</dbReference>
<dbReference type="PRINTS" id="PR00369">
    <property type="entry name" value="FLAVODOXIN"/>
</dbReference>
<dbReference type="AlphaFoldDB" id="A0A3M7AX34"/>
<feature type="binding site" evidence="9">
    <location>
        <begin position="71"/>
        <end position="76"/>
    </location>
    <ligand>
        <name>FMN</name>
        <dbReference type="ChEBI" id="CHEBI:58210"/>
    </ligand>
</feature>
<dbReference type="GO" id="GO:0160246">
    <property type="term" value="F:NADPH-iron-sulfur [2Fe-2S] protein oxidoreductase activity"/>
    <property type="evidence" value="ECO:0007669"/>
    <property type="project" value="InterPro"/>
</dbReference>
<dbReference type="Pfam" id="PF00258">
    <property type="entry name" value="Flavodoxin_1"/>
    <property type="match status" value="1"/>
</dbReference>
<dbReference type="InterPro" id="IPR028879">
    <property type="entry name" value="NDOR1"/>
</dbReference>
<evidence type="ECO:0000259" key="12">
    <source>
        <dbReference type="PROSITE" id="PS51384"/>
    </source>
</evidence>
<protein>
    <recommendedName>
        <fullName evidence="9">NADPH-dependent diflavin oxidoreductase 1</fullName>
        <ecNumber evidence="9">1.18.1.-</ecNumber>
    </recommendedName>
    <alternativeName>
        <fullName evidence="9">NADPH-dependent FMN and FAD-containing oxidoreductase</fullName>
    </alternativeName>
</protein>
<evidence type="ECO:0000313" key="14">
    <source>
        <dbReference type="Proteomes" id="UP000276864"/>
    </source>
</evidence>
<dbReference type="InterPro" id="IPR001709">
    <property type="entry name" value="Flavoprot_Pyr_Nucl_cyt_Rdtase"/>
</dbReference>
<feature type="domain" description="FAD-binding FR-type" evidence="12">
    <location>
        <begin position="280"/>
        <end position="558"/>
    </location>
</feature>
<dbReference type="Gene3D" id="1.20.990.10">
    <property type="entry name" value="NADPH-cytochrome p450 Reductase, Chain A, domain 3"/>
    <property type="match status" value="1"/>
</dbReference>
<comment type="cofactor">
    <cofactor evidence="1 9">
        <name>FMN</name>
        <dbReference type="ChEBI" id="CHEBI:58210"/>
    </cofactor>
</comment>
<dbReference type="GO" id="GO:0005739">
    <property type="term" value="C:mitochondrion"/>
    <property type="evidence" value="ECO:0007669"/>
    <property type="project" value="UniProtKB-SubCell"/>
</dbReference>
<dbReference type="PANTHER" id="PTHR19384">
    <property type="entry name" value="NITRIC OXIDE SYNTHASE-RELATED"/>
    <property type="match status" value="1"/>
</dbReference>
<dbReference type="InterPro" id="IPR001094">
    <property type="entry name" value="Flavdoxin-like"/>
</dbReference>
<dbReference type="PROSITE" id="PS51384">
    <property type="entry name" value="FAD_FR"/>
    <property type="match status" value="1"/>
</dbReference>
<evidence type="ECO:0000259" key="11">
    <source>
        <dbReference type="PROSITE" id="PS50902"/>
    </source>
</evidence>
<feature type="binding site" evidence="9">
    <location>
        <position position="191"/>
    </location>
    <ligand>
        <name>FMN</name>
        <dbReference type="ChEBI" id="CHEBI:58210"/>
    </ligand>
</feature>
<comment type="similarity">
    <text evidence="9">In the C-terminal section; belongs to the flavoprotein pyridine nucleotide cytochrome reductase family.</text>
</comment>
<keyword evidence="8 9" id="KW-0560">Oxidoreductase</keyword>
<dbReference type="InterPro" id="IPR023173">
    <property type="entry name" value="NADPH_Cyt_P450_Rdtase_alpha"/>
</dbReference>
<dbReference type="PROSITE" id="PS50902">
    <property type="entry name" value="FLAVODOXIN_LIKE"/>
    <property type="match status" value="1"/>
</dbReference>
<feature type="binding site" evidence="9">
    <location>
        <begin position="626"/>
        <end position="630"/>
    </location>
    <ligand>
        <name>NADP(+)</name>
        <dbReference type="ChEBI" id="CHEBI:58349"/>
    </ligand>
</feature>
<dbReference type="InterPro" id="IPR017927">
    <property type="entry name" value="FAD-bd_FR_type"/>
</dbReference>
<accession>A0A3M7AX34</accession>
<name>A0A3M7AX34_HORWE</name>
<evidence type="ECO:0000256" key="4">
    <source>
        <dbReference type="ARBA" id="ARBA00022630"/>
    </source>
</evidence>
<feature type="binding site" evidence="9">
    <location>
        <position position="703"/>
    </location>
    <ligand>
        <name>FAD</name>
        <dbReference type="ChEBI" id="CHEBI:57692"/>
    </ligand>
</feature>
<comment type="subunit">
    <text evidence="9">Interacts with DRE2; as part of the cytosolic iron-sulfur (Fe-S) protein assembly (CIA) machinery.</text>
</comment>
<dbReference type="SUPFAM" id="SSF63380">
    <property type="entry name" value="Riboflavin synthase domain-like"/>
    <property type="match status" value="1"/>
</dbReference>
<dbReference type="HAMAP" id="MF_03178">
    <property type="entry name" value="NDOR1"/>
    <property type="match status" value="1"/>
</dbReference>
<keyword evidence="5 9" id="KW-0288">FMN</keyword>
<dbReference type="GO" id="GO:0010181">
    <property type="term" value="F:FMN binding"/>
    <property type="evidence" value="ECO:0007669"/>
    <property type="project" value="UniProtKB-UniRule"/>
</dbReference>
<dbReference type="Proteomes" id="UP000276864">
    <property type="component" value="Unassembled WGS sequence"/>
</dbReference>
<dbReference type="InterPro" id="IPR003097">
    <property type="entry name" value="CysJ-like_FAD-binding"/>
</dbReference>
<evidence type="ECO:0000256" key="6">
    <source>
        <dbReference type="ARBA" id="ARBA00022827"/>
    </source>
</evidence>
<evidence type="ECO:0000256" key="8">
    <source>
        <dbReference type="ARBA" id="ARBA00023002"/>
    </source>
</evidence>
<evidence type="ECO:0000256" key="9">
    <source>
        <dbReference type="HAMAP-Rule" id="MF_03178"/>
    </source>
</evidence>
<dbReference type="Gene3D" id="3.40.50.80">
    <property type="entry name" value="Nucleotide-binding domain of ferredoxin-NADP reductase (FNR) module"/>
    <property type="match status" value="1"/>
</dbReference>
<dbReference type="SUPFAM" id="SSF52343">
    <property type="entry name" value="Ferredoxin reductase-like, C-terminal NADP-linked domain"/>
    <property type="match status" value="1"/>
</dbReference>
<organism evidence="13 14">
    <name type="scientific">Hortaea werneckii</name>
    <name type="common">Black yeast</name>
    <name type="synonym">Cladosporium werneckii</name>
    <dbReference type="NCBI Taxonomy" id="91943"/>
    <lineage>
        <taxon>Eukaryota</taxon>
        <taxon>Fungi</taxon>
        <taxon>Dikarya</taxon>
        <taxon>Ascomycota</taxon>
        <taxon>Pezizomycotina</taxon>
        <taxon>Dothideomycetes</taxon>
        <taxon>Dothideomycetidae</taxon>
        <taxon>Mycosphaerellales</taxon>
        <taxon>Teratosphaeriaceae</taxon>
        <taxon>Hortaea</taxon>
    </lineage>
</organism>
<comment type="cofactor">
    <cofactor evidence="2 9">
        <name>FAD</name>
        <dbReference type="ChEBI" id="CHEBI:57692"/>
    </cofactor>
</comment>
<evidence type="ECO:0000256" key="5">
    <source>
        <dbReference type="ARBA" id="ARBA00022643"/>
    </source>
</evidence>
<keyword evidence="7 9" id="KW-0521">NADP</keyword>
<dbReference type="Pfam" id="PF00175">
    <property type="entry name" value="NAD_binding_1"/>
    <property type="match status" value="1"/>
</dbReference>